<dbReference type="SMART" id="SM00855">
    <property type="entry name" value="PGAM"/>
    <property type="match status" value="1"/>
</dbReference>
<dbReference type="Gene3D" id="3.40.50.1240">
    <property type="entry name" value="Phosphoglycerate mutase-like"/>
    <property type="match status" value="1"/>
</dbReference>
<evidence type="ECO:0000313" key="2">
    <source>
        <dbReference type="EMBL" id="USQ79285.1"/>
    </source>
</evidence>
<keyword evidence="1" id="KW-0378">Hydrolase</keyword>
<proteinExistence type="predicted"/>
<sequence>MTLQETRRLVLVRHAKTEQVPGKVDHDRELLPRGVGDARAGGAWIVEHDLVPHLVLCSTATRAQQTWQEIAEGGHLRDVEVWSDRRIYNAYPEEILEVIREAPEDARTVMVVGHAPGIPSLGDGLADPETSDEAALATLQEGMPTGVGLELEVEGTWAALAAESARLVGVHRWRGAESEQ</sequence>
<evidence type="ECO:0000313" key="3">
    <source>
        <dbReference type="Proteomes" id="UP001056455"/>
    </source>
</evidence>
<evidence type="ECO:0000256" key="1">
    <source>
        <dbReference type="ARBA" id="ARBA00022801"/>
    </source>
</evidence>
<dbReference type="CDD" id="cd07067">
    <property type="entry name" value="HP_PGM_like"/>
    <property type="match status" value="1"/>
</dbReference>
<gene>
    <name evidence="2" type="ORF">NF556_16985</name>
</gene>
<dbReference type="PANTHER" id="PTHR20935:SF1">
    <property type="entry name" value="SLL1549 PROTEIN"/>
    <property type="match status" value="1"/>
</dbReference>
<dbReference type="RefSeq" id="WP_252592248.1">
    <property type="nucleotide sequence ID" value="NZ_CP099489.1"/>
</dbReference>
<dbReference type="PANTHER" id="PTHR20935">
    <property type="entry name" value="PHOSPHOGLYCERATE MUTASE-RELATED"/>
    <property type="match status" value="1"/>
</dbReference>
<dbReference type="InterPro" id="IPR051021">
    <property type="entry name" value="Mito_Ser/Thr_phosphatase"/>
</dbReference>
<dbReference type="SUPFAM" id="SSF53254">
    <property type="entry name" value="Phosphoglycerate mutase-like"/>
    <property type="match status" value="1"/>
</dbReference>
<dbReference type="Pfam" id="PF00300">
    <property type="entry name" value="His_Phos_1"/>
    <property type="match status" value="1"/>
</dbReference>
<dbReference type="Proteomes" id="UP001056455">
    <property type="component" value="Chromosome"/>
</dbReference>
<accession>A0ABY4YR97</accession>
<dbReference type="InterPro" id="IPR013078">
    <property type="entry name" value="His_Pase_superF_clade-1"/>
</dbReference>
<dbReference type="EMBL" id="CP099489">
    <property type="protein sequence ID" value="USQ79285.1"/>
    <property type="molecule type" value="Genomic_DNA"/>
</dbReference>
<name>A0ABY4YR97_9MICO</name>
<dbReference type="InterPro" id="IPR029033">
    <property type="entry name" value="His_PPase_superfam"/>
</dbReference>
<organism evidence="2 3">
    <name type="scientific">Ornithinimicrobium faecis</name>
    <dbReference type="NCBI Taxonomy" id="2934158"/>
    <lineage>
        <taxon>Bacteria</taxon>
        <taxon>Bacillati</taxon>
        <taxon>Actinomycetota</taxon>
        <taxon>Actinomycetes</taxon>
        <taxon>Micrococcales</taxon>
        <taxon>Ornithinimicrobiaceae</taxon>
        <taxon>Ornithinimicrobium</taxon>
    </lineage>
</organism>
<reference evidence="2" key="1">
    <citation type="submission" date="2022-06" db="EMBL/GenBank/DDBJ databases">
        <title>Ornithinimicrobium HY1793.</title>
        <authorList>
            <person name="Huang Y."/>
        </authorList>
    </citation>
    <scope>NUCLEOTIDE SEQUENCE</scope>
    <source>
        <strain evidence="2">HY1793</strain>
    </source>
</reference>
<protein>
    <submittedName>
        <fullName evidence="2">Histidine phosphatase family protein</fullName>
    </submittedName>
</protein>
<keyword evidence="3" id="KW-1185">Reference proteome</keyword>